<protein>
    <submittedName>
        <fullName evidence="5">MarR family winged helix-turn-helix transcriptional regulator</fullName>
    </submittedName>
</protein>
<dbReference type="InterPro" id="IPR027395">
    <property type="entry name" value="WH_DNA-bd_dom"/>
</dbReference>
<reference evidence="5 6" key="1">
    <citation type="submission" date="2024-09" db="EMBL/GenBank/DDBJ databases">
        <authorList>
            <person name="Makale K.P.P."/>
            <person name="Makhzoum A."/>
            <person name="Rantong G."/>
            <person name="Rahube T.O."/>
        </authorList>
    </citation>
    <scope>NUCLEOTIDE SEQUENCE [LARGE SCALE GENOMIC DNA]</scope>
    <source>
        <strain evidence="5 6">KM_D13</strain>
    </source>
</reference>
<keyword evidence="2" id="KW-0238">DNA-binding</keyword>
<gene>
    <name evidence="5" type="ORF">ACEU3E_13890</name>
</gene>
<evidence type="ECO:0000313" key="6">
    <source>
        <dbReference type="Proteomes" id="UP001575622"/>
    </source>
</evidence>
<feature type="domain" description="HTH marR-type" evidence="4">
    <location>
        <begin position="1"/>
        <end position="63"/>
    </location>
</feature>
<dbReference type="InterPro" id="IPR023187">
    <property type="entry name" value="Tscrpt_reg_MarR-type_CS"/>
</dbReference>
<dbReference type="InterPro" id="IPR036388">
    <property type="entry name" value="WH-like_DNA-bd_sf"/>
</dbReference>
<evidence type="ECO:0000256" key="1">
    <source>
        <dbReference type="ARBA" id="ARBA00023015"/>
    </source>
</evidence>
<dbReference type="EMBL" id="JBHDLN010000006">
    <property type="protein sequence ID" value="MFB0843265.1"/>
    <property type="molecule type" value="Genomic_DNA"/>
</dbReference>
<dbReference type="Proteomes" id="UP001575622">
    <property type="component" value="Unassembled WGS sequence"/>
</dbReference>
<sequence length="63" mass="7241">MTKPNISILLTPLEHDGYIRRSGHPEDGRKTVISITAEGRELLQRYLPGNREEIAERMKPVRT</sequence>
<evidence type="ECO:0000256" key="3">
    <source>
        <dbReference type="ARBA" id="ARBA00023163"/>
    </source>
</evidence>
<dbReference type="SUPFAM" id="SSF46785">
    <property type="entry name" value="Winged helix' DNA-binding domain"/>
    <property type="match status" value="1"/>
</dbReference>
<comment type="caution">
    <text evidence="5">The sequence shown here is derived from an EMBL/GenBank/DDBJ whole genome shotgun (WGS) entry which is preliminary data.</text>
</comment>
<evidence type="ECO:0000256" key="2">
    <source>
        <dbReference type="ARBA" id="ARBA00023125"/>
    </source>
</evidence>
<evidence type="ECO:0000313" key="5">
    <source>
        <dbReference type="EMBL" id="MFB0843265.1"/>
    </source>
</evidence>
<dbReference type="PROSITE" id="PS50995">
    <property type="entry name" value="HTH_MARR_2"/>
    <property type="match status" value="1"/>
</dbReference>
<name>A0ABV4V3J8_9BACL</name>
<keyword evidence="6" id="KW-1185">Reference proteome</keyword>
<organism evidence="5 6">
    <name type="scientific">Paenibacillus oleatilyticus</name>
    <dbReference type="NCBI Taxonomy" id="2594886"/>
    <lineage>
        <taxon>Bacteria</taxon>
        <taxon>Bacillati</taxon>
        <taxon>Bacillota</taxon>
        <taxon>Bacilli</taxon>
        <taxon>Bacillales</taxon>
        <taxon>Paenibacillaceae</taxon>
        <taxon>Paenibacillus</taxon>
    </lineage>
</organism>
<proteinExistence type="predicted"/>
<dbReference type="PROSITE" id="PS01117">
    <property type="entry name" value="HTH_MARR_1"/>
    <property type="match status" value="1"/>
</dbReference>
<dbReference type="InterPro" id="IPR000835">
    <property type="entry name" value="HTH_MarR-typ"/>
</dbReference>
<keyword evidence="1" id="KW-0805">Transcription regulation</keyword>
<accession>A0ABV4V3J8</accession>
<dbReference type="Gene3D" id="1.10.10.10">
    <property type="entry name" value="Winged helix-like DNA-binding domain superfamily/Winged helix DNA-binding domain"/>
    <property type="match status" value="1"/>
</dbReference>
<dbReference type="RefSeq" id="WP_373951851.1">
    <property type="nucleotide sequence ID" value="NZ_JBHDLN010000006.1"/>
</dbReference>
<evidence type="ECO:0000259" key="4">
    <source>
        <dbReference type="PROSITE" id="PS50995"/>
    </source>
</evidence>
<dbReference type="Pfam" id="PF13601">
    <property type="entry name" value="HTH_34"/>
    <property type="match status" value="1"/>
</dbReference>
<dbReference type="InterPro" id="IPR036390">
    <property type="entry name" value="WH_DNA-bd_sf"/>
</dbReference>
<keyword evidence="3" id="KW-0804">Transcription</keyword>